<evidence type="ECO:0000256" key="1">
    <source>
        <dbReference type="SAM" id="SignalP"/>
    </source>
</evidence>
<evidence type="ECO:0008006" key="4">
    <source>
        <dbReference type="Google" id="ProtNLM"/>
    </source>
</evidence>
<dbReference type="RefSeq" id="XP_031084634.1">
    <property type="nucleotide sequence ID" value="XM_031218813.1"/>
</dbReference>
<accession>A0A1L7VUI4</accession>
<dbReference type="GeneID" id="42058711"/>
<reference evidence="3" key="1">
    <citation type="journal article" date="2016" name="Genome Biol. Evol.">
        <title>Comparative 'omics' of the Fusarium fujikuroi species complex highlights differences in genetic potential and metabolite synthesis.</title>
        <authorList>
            <person name="Niehaus E.-M."/>
            <person name="Muensterkoetter M."/>
            <person name="Proctor R.H."/>
            <person name="Brown D.W."/>
            <person name="Sharon A."/>
            <person name="Idan Y."/>
            <person name="Oren-Young L."/>
            <person name="Sieber C.M."/>
            <person name="Novak O."/>
            <person name="Pencik A."/>
            <person name="Tarkowska D."/>
            <person name="Hromadova K."/>
            <person name="Freeman S."/>
            <person name="Maymon M."/>
            <person name="Elazar M."/>
            <person name="Youssef S.A."/>
            <person name="El-Shabrawy E.S.M."/>
            <person name="Shalaby A.B.A."/>
            <person name="Houterman P."/>
            <person name="Brock N.L."/>
            <person name="Burkhardt I."/>
            <person name="Tsavkelova E.A."/>
            <person name="Dickschat J.S."/>
            <person name="Galuszka P."/>
            <person name="Gueldener U."/>
            <person name="Tudzynski B."/>
        </authorList>
    </citation>
    <scope>NUCLEOTIDE SEQUENCE [LARGE SCALE GENOMIC DNA]</scope>
    <source>
        <strain evidence="3">ET1</strain>
    </source>
</reference>
<evidence type="ECO:0000313" key="3">
    <source>
        <dbReference type="Proteomes" id="UP000183971"/>
    </source>
</evidence>
<sequence>MTTSPFLFWRFRLFLFKVEAIHGKVEGHHRRKSGGAGITVLSSNCRGFILTTPSTATLGNSNARLTRVFSQRYIRDLAYNGAAVLINQNPNQHPCLGNVAFVIISTVGLRFCTFSS</sequence>
<dbReference type="VEuPathDB" id="FungiDB:FPRO_13852"/>
<keyword evidence="3" id="KW-1185">Reference proteome</keyword>
<feature type="signal peptide" evidence="1">
    <location>
        <begin position="1"/>
        <end position="20"/>
    </location>
</feature>
<dbReference type="EMBL" id="FJOF01000008">
    <property type="protein sequence ID" value="CZR44048.1"/>
    <property type="molecule type" value="Genomic_DNA"/>
</dbReference>
<protein>
    <recommendedName>
        <fullName evidence="4">Secreted protein</fullName>
    </recommendedName>
</protein>
<organism evidence="2 3">
    <name type="scientific">Fusarium proliferatum (strain ET1)</name>
    <name type="common">Orchid endophyte fungus</name>
    <dbReference type="NCBI Taxonomy" id="1227346"/>
    <lineage>
        <taxon>Eukaryota</taxon>
        <taxon>Fungi</taxon>
        <taxon>Dikarya</taxon>
        <taxon>Ascomycota</taxon>
        <taxon>Pezizomycotina</taxon>
        <taxon>Sordariomycetes</taxon>
        <taxon>Hypocreomycetidae</taxon>
        <taxon>Hypocreales</taxon>
        <taxon>Nectriaceae</taxon>
        <taxon>Fusarium</taxon>
        <taxon>Fusarium fujikuroi species complex</taxon>
    </lineage>
</organism>
<feature type="chain" id="PRO_5013335690" description="Secreted protein" evidence="1">
    <location>
        <begin position="21"/>
        <end position="116"/>
    </location>
</feature>
<dbReference type="AlphaFoldDB" id="A0A1L7VUI4"/>
<evidence type="ECO:0000313" key="2">
    <source>
        <dbReference type="EMBL" id="CZR44048.1"/>
    </source>
</evidence>
<dbReference type="Proteomes" id="UP000183971">
    <property type="component" value="Unassembled WGS sequence"/>
</dbReference>
<keyword evidence="1" id="KW-0732">Signal</keyword>
<proteinExistence type="predicted"/>
<comment type="caution">
    <text evidence="2">The sequence shown here is derived from an EMBL/GenBank/DDBJ whole genome shotgun (WGS) entry which is preliminary data.</text>
</comment>
<gene>
    <name evidence="2" type="ORF">FPRO_13852</name>
</gene>
<name>A0A1L7VUI4_FUSPR</name>